<organism evidence="4 5">
    <name type="scientific">Lysobacter arenosi</name>
    <dbReference type="NCBI Taxonomy" id="2795387"/>
    <lineage>
        <taxon>Bacteria</taxon>
        <taxon>Pseudomonadati</taxon>
        <taxon>Pseudomonadota</taxon>
        <taxon>Gammaproteobacteria</taxon>
        <taxon>Lysobacterales</taxon>
        <taxon>Lysobacteraceae</taxon>
        <taxon>Lysobacter</taxon>
    </lineage>
</organism>
<dbReference type="InterPro" id="IPR036873">
    <property type="entry name" value="Rhodanese-like_dom_sf"/>
</dbReference>
<reference evidence="4 5" key="1">
    <citation type="submission" date="2021-02" db="EMBL/GenBank/DDBJ databases">
        <title>Lysobacter arenosi sp. nov., isolated from soil of gangwondo yeongwol, south Korea.</title>
        <authorList>
            <person name="Kim K.R."/>
            <person name="Kim K.H."/>
            <person name="Jeon C.O."/>
        </authorList>
    </citation>
    <scope>NUCLEOTIDE SEQUENCE [LARGE SCALE GENOMIC DNA]</scope>
    <source>
        <strain evidence="4 5">R7</strain>
    </source>
</reference>
<dbReference type="Pfam" id="PF00581">
    <property type="entry name" value="Rhodanese"/>
    <property type="match status" value="2"/>
</dbReference>
<dbReference type="SUPFAM" id="SSF52821">
    <property type="entry name" value="Rhodanese/Cell cycle control phosphatase"/>
    <property type="match status" value="2"/>
</dbReference>
<dbReference type="PANTHER" id="PTHR11364">
    <property type="entry name" value="THIOSULFATE SULFERTANSFERASE"/>
    <property type="match status" value="1"/>
</dbReference>
<dbReference type="InterPro" id="IPR001763">
    <property type="entry name" value="Rhodanese-like_dom"/>
</dbReference>
<evidence type="ECO:0000256" key="2">
    <source>
        <dbReference type="ARBA" id="ARBA00022737"/>
    </source>
</evidence>
<dbReference type="CDD" id="cd01448">
    <property type="entry name" value="TST_Repeat_1"/>
    <property type="match status" value="1"/>
</dbReference>
<dbReference type="SMART" id="SM00450">
    <property type="entry name" value="RHOD"/>
    <property type="match status" value="2"/>
</dbReference>
<keyword evidence="1" id="KW-0808">Transferase</keyword>
<evidence type="ECO:0000259" key="3">
    <source>
        <dbReference type="PROSITE" id="PS50206"/>
    </source>
</evidence>
<name>A0ABX7RG55_9GAMM</name>
<sequence>MSTTQHWGTLVSAAELASALGRSDLVVIDARSRLGDPATAEAAYREAHILGARYAHLERDLSAPPGTAPAMQIDAGRHPWPQLDDFLAALGRWGITPQTQVVAYDAGDGALAAARMWFLLRMLGHERVAVLDGGWEQWQAQGLPVDSDVPQPTPTNYVGTFDESRLLDAAAVQAHLDQGGMLIDARAHERFRGDIEPIDRVAGHVPGARNRPYALSMREGRFRPADELAGELSTLIAARPASDVAVMCGSGVTACHLLLAMEHAGLKGAKLFKGSWSGWIGDPNRQIGTGE</sequence>
<dbReference type="InterPro" id="IPR045078">
    <property type="entry name" value="TST/MPST-like"/>
</dbReference>
<feature type="domain" description="Rhodanese" evidence="3">
    <location>
        <begin position="21"/>
        <end position="147"/>
    </location>
</feature>
<protein>
    <submittedName>
        <fullName evidence="4">Sulfurtransferase</fullName>
    </submittedName>
</protein>
<dbReference type="PANTHER" id="PTHR11364:SF27">
    <property type="entry name" value="SULFURTRANSFERASE"/>
    <property type="match status" value="1"/>
</dbReference>
<dbReference type="CDD" id="cd01449">
    <property type="entry name" value="TST_Repeat_2"/>
    <property type="match status" value="1"/>
</dbReference>
<dbReference type="EMBL" id="CP071517">
    <property type="protein sequence ID" value="QSX76266.1"/>
    <property type="molecule type" value="Genomic_DNA"/>
</dbReference>
<evidence type="ECO:0000256" key="1">
    <source>
        <dbReference type="ARBA" id="ARBA00022679"/>
    </source>
</evidence>
<keyword evidence="2" id="KW-0677">Repeat</keyword>
<dbReference type="RefSeq" id="WP_207527128.1">
    <property type="nucleotide sequence ID" value="NZ_CP071517.1"/>
</dbReference>
<dbReference type="PROSITE" id="PS50206">
    <property type="entry name" value="RHODANESE_3"/>
    <property type="match status" value="2"/>
</dbReference>
<evidence type="ECO:0000313" key="4">
    <source>
        <dbReference type="EMBL" id="QSX76266.1"/>
    </source>
</evidence>
<feature type="domain" description="Rhodanese" evidence="3">
    <location>
        <begin position="176"/>
        <end position="288"/>
    </location>
</feature>
<proteinExistence type="predicted"/>
<dbReference type="Gene3D" id="3.40.250.10">
    <property type="entry name" value="Rhodanese-like domain"/>
    <property type="match status" value="2"/>
</dbReference>
<dbReference type="Proteomes" id="UP000663400">
    <property type="component" value="Chromosome"/>
</dbReference>
<evidence type="ECO:0000313" key="5">
    <source>
        <dbReference type="Proteomes" id="UP000663400"/>
    </source>
</evidence>
<accession>A0ABX7RG55</accession>
<keyword evidence="5" id="KW-1185">Reference proteome</keyword>
<gene>
    <name evidence="4" type="ORF">HIV01_007195</name>
</gene>